<keyword evidence="1" id="KW-0812">Transmembrane</keyword>
<keyword evidence="1" id="KW-0472">Membrane</keyword>
<sequence length="80" mass="8876">MHALQLIFSTGIIILIIVLGFNLALTVIRAKLAAPQQGSPAALRDIEQRLAAIEERLSNVETIATSREFELERKFSELES</sequence>
<reference evidence="2" key="1">
    <citation type="submission" date="2021-03" db="EMBL/GenBank/DDBJ databases">
        <authorList>
            <person name="Wang G."/>
        </authorList>
    </citation>
    <scope>NUCLEOTIDE SEQUENCE</scope>
    <source>
        <strain evidence="2">KCTC 12899</strain>
    </source>
</reference>
<evidence type="ECO:0008006" key="4">
    <source>
        <dbReference type="Google" id="ProtNLM"/>
    </source>
</evidence>
<accession>A0A8J7QKM5</accession>
<proteinExistence type="predicted"/>
<evidence type="ECO:0000313" key="2">
    <source>
        <dbReference type="EMBL" id="MBO1319958.1"/>
    </source>
</evidence>
<dbReference type="Proteomes" id="UP000664417">
    <property type="component" value="Unassembled WGS sequence"/>
</dbReference>
<evidence type="ECO:0000313" key="3">
    <source>
        <dbReference type="Proteomes" id="UP000664417"/>
    </source>
</evidence>
<dbReference type="AlphaFoldDB" id="A0A8J7QKM5"/>
<comment type="caution">
    <text evidence="2">The sequence shown here is derived from an EMBL/GenBank/DDBJ whole genome shotgun (WGS) entry which is preliminary data.</text>
</comment>
<keyword evidence="3" id="KW-1185">Reference proteome</keyword>
<protein>
    <recommendedName>
        <fullName evidence="4">Phage shock protein B</fullName>
    </recommendedName>
</protein>
<evidence type="ECO:0000256" key="1">
    <source>
        <dbReference type="SAM" id="Phobius"/>
    </source>
</evidence>
<keyword evidence="1" id="KW-1133">Transmembrane helix</keyword>
<gene>
    <name evidence="2" type="ORF">J3U88_15895</name>
</gene>
<organism evidence="2 3">
    <name type="scientific">Acanthopleuribacter pedis</name>
    <dbReference type="NCBI Taxonomy" id="442870"/>
    <lineage>
        <taxon>Bacteria</taxon>
        <taxon>Pseudomonadati</taxon>
        <taxon>Acidobacteriota</taxon>
        <taxon>Holophagae</taxon>
        <taxon>Acanthopleuribacterales</taxon>
        <taxon>Acanthopleuribacteraceae</taxon>
        <taxon>Acanthopleuribacter</taxon>
    </lineage>
</organism>
<dbReference type="RefSeq" id="WP_207859913.1">
    <property type="nucleotide sequence ID" value="NZ_JAFREP010000015.1"/>
</dbReference>
<dbReference type="EMBL" id="JAFREP010000015">
    <property type="protein sequence ID" value="MBO1319958.1"/>
    <property type="molecule type" value="Genomic_DNA"/>
</dbReference>
<feature type="transmembrane region" description="Helical" evidence="1">
    <location>
        <begin position="6"/>
        <end position="28"/>
    </location>
</feature>
<name>A0A8J7QKM5_9BACT</name>